<dbReference type="EMBL" id="BK014893">
    <property type="protein sequence ID" value="DAD81000.1"/>
    <property type="molecule type" value="Genomic_DNA"/>
</dbReference>
<reference evidence="2" key="1">
    <citation type="journal article" date="2021" name="Proc. Natl. Acad. Sci. U.S.A.">
        <title>A Catalog of Tens of Thousands of Viruses from Human Metagenomes Reveals Hidden Associations with Chronic Diseases.</title>
        <authorList>
            <person name="Tisza M.J."/>
            <person name="Buck C.B."/>
        </authorList>
    </citation>
    <scope>NUCLEOTIDE SEQUENCE</scope>
    <source>
        <strain evidence="2">CtGFb30</strain>
    </source>
</reference>
<evidence type="ECO:0000313" key="2">
    <source>
        <dbReference type="EMBL" id="DAD81000.1"/>
    </source>
</evidence>
<dbReference type="GO" id="GO:0004540">
    <property type="term" value="F:RNA nuclease activity"/>
    <property type="evidence" value="ECO:0007669"/>
    <property type="project" value="InterPro"/>
</dbReference>
<evidence type="ECO:0000259" key="1">
    <source>
        <dbReference type="Pfam" id="PF01936"/>
    </source>
</evidence>
<accession>A0A8S5MFM9</accession>
<protein>
    <submittedName>
        <fullName evidence="2">NicB-like protein</fullName>
    </submittedName>
</protein>
<dbReference type="Gene3D" id="3.40.50.1010">
    <property type="entry name" value="5'-nuclease"/>
    <property type="match status" value="1"/>
</dbReference>
<sequence length="253" mass="28928">MSNPRAFCFSYAFVYIRDRKKEGWMDMSKTAILVDGGFYRKRATHLWGKHTPEEAASALFSYCMRHLSERKHQHELYRIFYYDCPPIKKQMYHPLLGKTIDLGKSEQYAWMTEFLNQLKMRRKVALRLGSLDNNNSAFYLKYDVQKKLCAGTIQVSELGVDDFEPNIKQKGVDMKIGVDIASLSYKKQVDQIVLIAGDSDFVPAAKLARREGIDFVLDPLGAEINAQLFEHIDGKRSCGNPYTSGKSSGKSEK</sequence>
<feature type="domain" description="NYN" evidence="1">
    <location>
        <begin position="164"/>
        <end position="213"/>
    </location>
</feature>
<name>A0A8S5MFM9_9CAUD</name>
<organism evidence="2">
    <name type="scientific">Siphoviridae sp. ctGFb30</name>
    <dbReference type="NCBI Taxonomy" id="2826219"/>
    <lineage>
        <taxon>Viruses</taxon>
        <taxon>Duplodnaviria</taxon>
        <taxon>Heunggongvirae</taxon>
        <taxon>Uroviricota</taxon>
        <taxon>Caudoviricetes</taxon>
    </lineage>
</organism>
<dbReference type="InterPro" id="IPR021139">
    <property type="entry name" value="NYN"/>
</dbReference>
<dbReference type="CDD" id="cd18722">
    <property type="entry name" value="PIN_NicB-like"/>
    <property type="match status" value="1"/>
</dbReference>
<proteinExistence type="predicted"/>
<dbReference type="Pfam" id="PF01936">
    <property type="entry name" value="NYN"/>
    <property type="match status" value="1"/>
</dbReference>